<evidence type="ECO:0000313" key="7">
    <source>
        <dbReference type="EMBL" id="CAF1292575.1"/>
    </source>
</evidence>
<dbReference type="Proteomes" id="UP000681722">
    <property type="component" value="Unassembled WGS sequence"/>
</dbReference>
<dbReference type="AlphaFoldDB" id="A0A815D551"/>
<keyword evidence="9" id="KW-1185">Reference proteome</keyword>
<feature type="transmembrane region" description="Helical" evidence="5">
    <location>
        <begin position="111"/>
        <end position="133"/>
    </location>
</feature>
<dbReference type="InterPro" id="IPR004853">
    <property type="entry name" value="Sugar_P_trans_dom"/>
</dbReference>
<gene>
    <name evidence="7" type="ORF">GPM918_LOCUS28113</name>
    <name evidence="8" type="ORF">SRO942_LOCUS28572</name>
</gene>
<feature type="transmembrane region" description="Helical" evidence="5">
    <location>
        <begin position="182"/>
        <end position="206"/>
    </location>
</feature>
<dbReference type="InterPro" id="IPR037185">
    <property type="entry name" value="EmrE-like"/>
</dbReference>
<name>A0A815D551_9BILA</name>
<evidence type="ECO:0000256" key="1">
    <source>
        <dbReference type="ARBA" id="ARBA00004141"/>
    </source>
</evidence>
<keyword evidence="3 5" id="KW-1133">Transmembrane helix</keyword>
<feature type="transmembrane region" description="Helical" evidence="5">
    <location>
        <begin position="71"/>
        <end position="90"/>
    </location>
</feature>
<feature type="transmembrane region" description="Helical" evidence="5">
    <location>
        <begin position="218"/>
        <end position="235"/>
    </location>
</feature>
<evidence type="ECO:0000313" key="9">
    <source>
        <dbReference type="Proteomes" id="UP000663829"/>
    </source>
</evidence>
<evidence type="ECO:0000259" key="6">
    <source>
        <dbReference type="Pfam" id="PF03151"/>
    </source>
</evidence>
<reference evidence="7" key="1">
    <citation type="submission" date="2021-02" db="EMBL/GenBank/DDBJ databases">
        <authorList>
            <person name="Nowell W R."/>
        </authorList>
    </citation>
    <scope>NUCLEOTIDE SEQUENCE</scope>
</reference>
<feature type="domain" description="Sugar phosphate transporter" evidence="6">
    <location>
        <begin position="35"/>
        <end position="281"/>
    </location>
</feature>
<feature type="transmembrane region" description="Helical" evidence="5">
    <location>
        <begin position="255"/>
        <end position="277"/>
    </location>
</feature>
<evidence type="ECO:0000256" key="2">
    <source>
        <dbReference type="ARBA" id="ARBA00022692"/>
    </source>
</evidence>
<dbReference type="SUPFAM" id="SSF103481">
    <property type="entry name" value="Multidrug resistance efflux transporter EmrE"/>
    <property type="match status" value="1"/>
</dbReference>
<dbReference type="PANTHER" id="PTHR11132">
    <property type="entry name" value="SOLUTE CARRIER FAMILY 35"/>
    <property type="match status" value="1"/>
</dbReference>
<feature type="transmembrane region" description="Helical" evidence="5">
    <location>
        <begin position="32"/>
        <end position="51"/>
    </location>
</feature>
<organism evidence="7 9">
    <name type="scientific">Didymodactylos carnosus</name>
    <dbReference type="NCBI Taxonomy" id="1234261"/>
    <lineage>
        <taxon>Eukaryota</taxon>
        <taxon>Metazoa</taxon>
        <taxon>Spiralia</taxon>
        <taxon>Gnathifera</taxon>
        <taxon>Rotifera</taxon>
        <taxon>Eurotatoria</taxon>
        <taxon>Bdelloidea</taxon>
        <taxon>Philodinida</taxon>
        <taxon>Philodinidae</taxon>
        <taxon>Didymodactylos</taxon>
    </lineage>
</organism>
<proteinExistence type="predicted"/>
<evidence type="ECO:0000313" key="8">
    <source>
        <dbReference type="EMBL" id="CAF4101033.1"/>
    </source>
</evidence>
<accession>A0A815D551</accession>
<dbReference type="InterPro" id="IPR050186">
    <property type="entry name" value="TPT_transporter"/>
</dbReference>
<comment type="subcellular location">
    <subcellularLocation>
        <location evidence="1">Membrane</location>
        <topology evidence="1">Multi-pass membrane protein</topology>
    </subcellularLocation>
</comment>
<evidence type="ECO:0000256" key="3">
    <source>
        <dbReference type="ARBA" id="ARBA00022989"/>
    </source>
</evidence>
<dbReference type="EMBL" id="CAJNOQ010012125">
    <property type="protein sequence ID" value="CAF1292575.1"/>
    <property type="molecule type" value="Genomic_DNA"/>
</dbReference>
<sequence length="299" mass="33698">MISSNDPPPPPLTSDRTTDRILLELPQGLHNTMALISLAIWYISSGITLFSNKYILSSMDGKALSLGMNQLVVSFVSGFVQLQIMNRIYPNIHRKEQSLRTIVREMLSLGAFRYLTVILGLLALQYIAVSFVATIKSSSPLFTVIISRIIIGEKTGHWTKLSMLPITFGLALCSSFELSYNILGFICALGTNVFECLLNVYSKLLISGERYRYTPVELQVWTSLVASCLQLPLILYNVDMTSALYKTPTPLLLMYILNGLSYHIQSVSAYAVMAYISPITHRYDKQRQDDTSKKHFLWF</sequence>
<dbReference type="OrthoDB" id="6418713at2759"/>
<dbReference type="Pfam" id="PF03151">
    <property type="entry name" value="TPT"/>
    <property type="match status" value="1"/>
</dbReference>
<keyword evidence="2 5" id="KW-0812">Transmembrane</keyword>
<protein>
    <recommendedName>
        <fullName evidence="6">Sugar phosphate transporter domain-containing protein</fullName>
    </recommendedName>
</protein>
<comment type="caution">
    <text evidence="7">The sequence shown here is derived from an EMBL/GenBank/DDBJ whole genome shotgun (WGS) entry which is preliminary data.</text>
</comment>
<keyword evidence="4 5" id="KW-0472">Membrane</keyword>
<dbReference type="GO" id="GO:0016020">
    <property type="term" value="C:membrane"/>
    <property type="evidence" value="ECO:0007669"/>
    <property type="project" value="UniProtKB-SubCell"/>
</dbReference>
<dbReference type="Proteomes" id="UP000663829">
    <property type="component" value="Unassembled WGS sequence"/>
</dbReference>
<evidence type="ECO:0000256" key="5">
    <source>
        <dbReference type="SAM" id="Phobius"/>
    </source>
</evidence>
<dbReference type="EMBL" id="CAJOBC010033496">
    <property type="protein sequence ID" value="CAF4101033.1"/>
    <property type="molecule type" value="Genomic_DNA"/>
</dbReference>
<evidence type="ECO:0000256" key="4">
    <source>
        <dbReference type="ARBA" id="ARBA00023136"/>
    </source>
</evidence>